<dbReference type="CDD" id="cd11558">
    <property type="entry name" value="W2_eIF2B_epsilon"/>
    <property type="match status" value="1"/>
</dbReference>
<dbReference type="GO" id="GO:0031369">
    <property type="term" value="F:translation initiation factor binding"/>
    <property type="evidence" value="ECO:0007669"/>
    <property type="project" value="InterPro"/>
</dbReference>
<dbReference type="RefSeq" id="XP_001645997.1">
    <property type="nucleotide sequence ID" value="XM_001645947.1"/>
</dbReference>
<dbReference type="Pfam" id="PF00483">
    <property type="entry name" value="NTP_transferase"/>
    <property type="match status" value="1"/>
</dbReference>
<accession>A7THX7</accession>
<dbReference type="SMR" id="A7THX7"/>
<evidence type="ECO:0000256" key="11">
    <source>
        <dbReference type="SAM" id="MobiDB-lite"/>
    </source>
</evidence>
<evidence type="ECO:0000256" key="7">
    <source>
        <dbReference type="ARBA" id="ARBA00044345"/>
    </source>
</evidence>
<keyword evidence="4" id="KW-0396">Initiation factor</keyword>
<dbReference type="eggNOG" id="KOG1461">
    <property type="taxonomic scope" value="Eukaryota"/>
</dbReference>
<dbReference type="PANTHER" id="PTHR45887">
    <property type="entry name" value="TRANSLATION INITIATION FACTOR EIF-2B SUBUNIT EPSILON"/>
    <property type="match status" value="1"/>
</dbReference>
<evidence type="ECO:0000256" key="8">
    <source>
        <dbReference type="ARBA" id="ARBA00046432"/>
    </source>
</evidence>
<dbReference type="FunFam" id="2.160.10.10:FF:000042">
    <property type="entry name" value="Translation initiation factor eIF2B subunit"/>
    <property type="match status" value="1"/>
</dbReference>
<dbReference type="AlphaFoldDB" id="A7THX7"/>
<sequence>MAAKKGKPSKKGGNNNSNRDEMEQDDRLQAIVLTDSFETRFMPLTASKPRCLLPLANIPLIEYTLESLAMAAVKEVYLVCSAHADQIIEYIENSKWNLPWSPFKVTTIMSPESRSIGDAMRDIDNRGIITGDFILISGDLVTNIEFDKVLEFHKKAHQNDKDHILTMCLSKATGYYKTRSIQPATFILDKSNNKCIYYEDIPLAHSKSKSALSIDPELLEDVEEFSLRNDLIDCRIDICSQQVPPLFQDNFDYQSLRSDFVKGVISSDLLRKGVYAYITDEYAVRAESWHAYDVMSQDFLGRWAYPIVLDANFLEDQTYSYESSHIYKEKDVVLAQSCKIGKCTAIGSGTKIGEGSSIENCVIGRNCQIGENISIRNSYIWDNTNIGNNSIINHSIIASDVNVGANVLINKGCVIGFNVTIDDNMVVPESTKLSSVPIKSGNNDMFSQGLSEDSDSEAAESVIDKSTKCDVLAVDIVGENGVGYVYESDVSDDEEDSISGNLKNANSLVNQMEELYLSDDSIASATTKTKKKRTMSSNSMYTDKDDTEFEDDEDFEEEGIATVERAIENNHDLDTAMLELNTLRMSMNVTYHEVRTVTIMSMLRRVNHFIFTQTLGAKEAVAKVFNQWGMLFKRQCFEDEDFIDLINIILDQVLKIDFEKPELILFVALNSLYDNDILEEENIYEWWKTISQETKYSSVTSLTAKWVEWLQNADEESSEESSEEES</sequence>
<dbReference type="InterPro" id="IPR016024">
    <property type="entry name" value="ARM-type_fold"/>
</dbReference>
<comment type="similarity">
    <text evidence="2">Belongs to the eIF-2B gamma/epsilon subunits family.</text>
</comment>
<dbReference type="HOGENOM" id="CLU_012507_1_0_1"/>
<dbReference type="GO" id="GO:0005829">
    <property type="term" value="C:cytosol"/>
    <property type="evidence" value="ECO:0007669"/>
    <property type="project" value="UniProtKB-SubCell"/>
</dbReference>
<dbReference type="STRING" id="436907.A7THX7"/>
<dbReference type="InterPro" id="IPR005835">
    <property type="entry name" value="NTP_transferase_dom"/>
</dbReference>
<evidence type="ECO:0000256" key="2">
    <source>
        <dbReference type="ARBA" id="ARBA00007878"/>
    </source>
</evidence>
<dbReference type="FunFam" id="3.90.550.10:FF:000066">
    <property type="entry name" value="Translation initiation factor eIF-2B subunit epsilon"/>
    <property type="match status" value="1"/>
</dbReference>
<dbReference type="FunFam" id="1.25.40.180:FF:000022">
    <property type="entry name" value="Translation initiation factor eIF-2B epsilon subunit"/>
    <property type="match status" value="1"/>
</dbReference>
<keyword evidence="3" id="KW-0963">Cytoplasm</keyword>
<dbReference type="OrthoDB" id="424572at2759"/>
<dbReference type="InterPro" id="IPR051956">
    <property type="entry name" value="eIF2B_epsilon"/>
</dbReference>
<dbReference type="InParanoid" id="A7THX7"/>
<dbReference type="InterPro" id="IPR029044">
    <property type="entry name" value="Nucleotide-diphossugar_trans"/>
</dbReference>
<dbReference type="SUPFAM" id="SSF48371">
    <property type="entry name" value="ARM repeat"/>
    <property type="match status" value="1"/>
</dbReference>
<comment type="subunit">
    <text evidence="8">Component of the translation initiation factor 2B (eIF2B) complex which is a heterodecamer of two sets of five different subunits: alpha, beta, gamma, delta and epsilon. Subunits alpha, beta and delta comprise a regulatory subcomplex and subunits epsilon and gamma comprise a catalytic subcomplex. Within the complex, the hexameric regulatory complex resides at the center, with the two heterodimeric catalytic subcomplexes bound on opposite sides.</text>
</comment>
<dbReference type="SMART" id="SM00515">
    <property type="entry name" value="eIF5C"/>
    <property type="match status" value="1"/>
</dbReference>
<dbReference type="InterPro" id="IPR056764">
    <property type="entry name" value="LbH_EIF2B3/5"/>
</dbReference>
<evidence type="ECO:0000256" key="1">
    <source>
        <dbReference type="ARBA" id="ARBA00004514"/>
    </source>
</evidence>
<dbReference type="GO" id="GO:0002183">
    <property type="term" value="P:cytoplasmic translational initiation"/>
    <property type="evidence" value="ECO:0007669"/>
    <property type="project" value="EnsemblFungi"/>
</dbReference>
<dbReference type="GO" id="GO:0005085">
    <property type="term" value="F:guanyl-nucleotide exchange factor activity"/>
    <property type="evidence" value="ECO:0007669"/>
    <property type="project" value="EnsemblFungi"/>
</dbReference>
<dbReference type="Proteomes" id="UP000000267">
    <property type="component" value="Unassembled WGS sequence"/>
</dbReference>
<reference evidence="13 14" key="1">
    <citation type="journal article" date="2007" name="Proc. Natl. Acad. Sci. U.S.A.">
        <title>Independent sorting-out of thousands of duplicated gene pairs in two yeast species descended from a whole-genome duplication.</title>
        <authorList>
            <person name="Scannell D.R."/>
            <person name="Frank A.C."/>
            <person name="Conant G.C."/>
            <person name="Byrne K.P."/>
            <person name="Woolfit M."/>
            <person name="Wolfe K.H."/>
        </authorList>
    </citation>
    <scope>NUCLEOTIDE SEQUENCE [LARGE SCALE GENOMIC DNA]</scope>
    <source>
        <strain evidence="14">ATCC 22028 / DSM 70294 / BCRC 21397 / CBS 2163 / NBRC 10782 / NRRL Y-8283 / UCD 57-17</strain>
    </source>
</reference>
<dbReference type="InterPro" id="IPR044123">
    <property type="entry name" value="W2_eIF2B_epsilon"/>
</dbReference>
<dbReference type="PANTHER" id="PTHR45887:SF1">
    <property type="entry name" value="TRANSLATION INITIATION FACTOR EIF-2B SUBUNIT EPSILON"/>
    <property type="match status" value="1"/>
</dbReference>
<evidence type="ECO:0000256" key="9">
    <source>
        <dbReference type="ARBA" id="ARBA00083265"/>
    </source>
</evidence>
<dbReference type="InterPro" id="IPR003307">
    <property type="entry name" value="W2_domain"/>
</dbReference>
<evidence type="ECO:0000256" key="4">
    <source>
        <dbReference type="ARBA" id="ARBA00022540"/>
    </source>
</evidence>
<dbReference type="InterPro" id="IPR035543">
    <property type="entry name" value="eIF-2B_epsilon_N"/>
</dbReference>
<evidence type="ECO:0000256" key="10">
    <source>
        <dbReference type="ARBA" id="ARBA00083305"/>
    </source>
</evidence>
<dbReference type="GO" id="GO:0005851">
    <property type="term" value="C:eukaryotic translation initiation factor 2B complex"/>
    <property type="evidence" value="ECO:0007669"/>
    <property type="project" value="EnsemblFungi"/>
</dbReference>
<feature type="region of interest" description="Disordered" evidence="11">
    <location>
        <begin position="1"/>
        <end position="25"/>
    </location>
</feature>
<dbReference type="Gene3D" id="3.90.550.10">
    <property type="entry name" value="Spore Coat Polysaccharide Biosynthesis Protein SpsA, Chain A"/>
    <property type="match status" value="1"/>
</dbReference>
<evidence type="ECO:0000259" key="12">
    <source>
        <dbReference type="PROSITE" id="PS51363"/>
    </source>
</evidence>
<name>A7THX7_VANPO</name>
<dbReference type="EMBL" id="DS480393">
    <property type="protein sequence ID" value="EDO18139.1"/>
    <property type="molecule type" value="Genomic_DNA"/>
</dbReference>
<evidence type="ECO:0000313" key="14">
    <source>
        <dbReference type="Proteomes" id="UP000000267"/>
    </source>
</evidence>
<evidence type="ECO:0000256" key="6">
    <source>
        <dbReference type="ARBA" id="ARBA00044144"/>
    </source>
</evidence>
<comment type="subcellular location">
    <subcellularLocation>
        <location evidence="1">Cytoplasm</location>
        <location evidence="1">Cytosol</location>
    </subcellularLocation>
</comment>
<evidence type="ECO:0000256" key="5">
    <source>
        <dbReference type="ARBA" id="ARBA00022917"/>
    </source>
</evidence>
<dbReference type="GO" id="GO:0003743">
    <property type="term" value="F:translation initiation factor activity"/>
    <property type="evidence" value="ECO:0007669"/>
    <property type="project" value="UniProtKB-KW"/>
</dbReference>
<dbReference type="SUPFAM" id="SSF53448">
    <property type="entry name" value="Nucleotide-diphospho-sugar transferases"/>
    <property type="match status" value="1"/>
</dbReference>
<dbReference type="GO" id="GO:0006446">
    <property type="term" value="P:regulation of translational initiation"/>
    <property type="evidence" value="ECO:0007669"/>
    <property type="project" value="EnsemblFungi"/>
</dbReference>
<dbReference type="FunCoup" id="A7THX7">
    <property type="interactions" value="1241"/>
</dbReference>
<gene>
    <name evidence="13" type="ORF">Kpol_1031p45</name>
</gene>
<dbReference type="CDD" id="cd05787">
    <property type="entry name" value="LbH_eIF2B_epsilon"/>
    <property type="match status" value="1"/>
</dbReference>
<organism evidence="14">
    <name type="scientific">Vanderwaltozyma polyspora (strain ATCC 22028 / DSM 70294 / BCRC 21397 / CBS 2163 / NBRC 10782 / NRRL Y-8283 / UCD 57-17)</name>
    <name type="common">Kluyveromyces polysporus</name>
    <dbReference type="NCBI Taxonomy" id="436907"/>
    <lineage>
        <taxon>Eukaryota</taxon>
        <taxon>Fungi</taxon>
        <taxon>Dikarya</taxon>
        <taxon>Ascomycota</taxon>
        <taxon>Saccharomycotina</taxon>
        <taxon>Saccharomycetes</taxon>
        <taxon>Saccharomycetales</taxon>
        <taxon>Saccharomycetaceae</taxon>
        <taxon>Vanderwaltozyma</taxon>
    </lineage>
</organism>
<proteinExistence type="inferred from homology"/>
<keyword evidence="14" id="KW-1185">Reference proteome</keyword>
<dbReference type="CDD" id="cd04197">
    <property type="entry name" value="eIF-2B_epsilon_N"/>
    <property type="match status" value="1"/>
</dbReference>
<keyword evidence="5" id="KW-0648">Protein biosynthesis</keyword>
<dbReference type="OMA" id="LAQSCKI"/>
<protein>
    <recommendedName>
        <fullName evidence="6">Translation initiation factor eIF2B subunit epsilon</fullName>
    </recommendedName>
    <alternativeName>
        <fullName evidence="10">GCD complex subunit GCD6</fullName>
    </alternativeName>
    <alternativeName>
        <fullName evidence="9">Guanine nucleotide exchange factor subunit GCD6</fullName>
    </alternativeName>
    <alternativeName>
        <fullName evidence="7">eIF2B GDP-GTP exchange factor subunit epsilon</fullName>
    </alternativeName>
</protein>
<dbReference type="Gene3D" id="2.160.10.10">
    <property type="entry name" value="Hexapeptide repeat proteins"/>
    <property type="match status" value="1"/>
</dbReference>
<dbReference type="GeneID" id="5546412"/>
<dbReference type="KEGG" id="vpo:Kpol_1031p45"/>
<feature type="compositionally biased region" description="Basic residues" evidence="11">
    <location>
        <begin position="1"/>
        <end position="10"/>
    </location>
</feature>
<dbReference type="Gene3D" id="1.25.40.180">
    <property type="match status" value="1"/>
</dbReference>
<feature type="domain" description="W2" evidence="12">
    <location>
        <begin position="549"/>
        <end position="720"/>
    </location>
</feature>
<dbReference type="Pfam" id="PF02020">
    <property type="entry name" value="W2"/>
    <property type="match status" value="1"/>
</dbReference>
<dbReference type="PROSITE" id="PS51363">
    <property type="entry name" value="W2"/>
    <property type="match status" value="1"/>
</dbReference>
<dbReference type="PhylomeDB" id="A7THX7"/>
<evidence type="ECO:0000256" key="3">
    <source>
        <dbReference type="ARBA" id="ARBA00022490"/>
    </source>
</evidence>
<evidence type="ECO:0000313" key="13">
    <source>
        <dbReference type="EMBL" id="EDO18139.1"/>
    </source>
</evidence>
<dbReference type="Pfam" id="PF25084">
    <property type="entry name" value="LbH_EIF2B"/>
    <property type="match status" value="1"/>
</dbReference>